<accession>A0ABR7VBQ6</accession>
<evidence type="ECO:0008006" key="4">
    <source>
        <dbReference type="Google" id="ProtNLM"/>
    </source>
</evidence>
<organism evidence="2 3">
    <name type="scientific">Maribacter arenosus</name>
    <dbReference type="NCBI Taxonomy" id="1854708"/>
    <lineage>
        <taxon>Bacteria</taxon>
        <taxon>Pseudomonadati</taxon>
        <taxon>Bacteroidota</taxon>
        <taxon>Flavobacteriia</taxon>
        <taxon>Flavobacteriales</taxon>
        <taxon>Flavobacteriaceae</taxon>
        <taxon>Maribacter</taxon>
    </lineage>
</organism>
<feature type="signal peptide" evidence="1">
    <location>
        <begin position="1"/>
        <end position="19"/>
    </location>
</feature>
<dbReference type="SUPFAM" id="SSF82185">
    <property type="entry name" value="Histone H3 K4-specific methyltransferase SET7/9 N-terminal domain"/>
    <property type="match status" value="1"/>
</dbReference>
<evidence type="ECO:0000313" key="2">
    <source>
        <dbReference type="EMBL" id="MBD0849494.1"/>
    </source>
</evidence>
<proteinExistence type="predicted"/>
<reference evidence="2 3" key="1">
    <citation type="submission" date="2020-05" db="EMBL/GenBank/DDBJ databases">
        <title>The draft genome sequence of Maribacter arenosus CAU 1321.</title>
        <authorList>
            <person name="Mu L."/>
        </authorList>
    </citation>
    <scope>NUCLEOTIDE SEQUENCE [LARGE SCALE GENOMIC DNA]</scope>
    <source>
        <strain evidence="2 3">CAU 1321</strain>
    </source>
</reference>
<keyword evidence="3" id="KW-1185">Reference proteome</keyword>
<comment type="caution">
    <text evidence="2">The sequence shown here is derived from an EMBL/GenBank/DDBJ whole genome shotgun (WGS) entry which is preliminary data.</text>
</comment>
<protein>
    <recommendedName>
        <fullName evidence="4">MORN repeat variant</fullName>
    </recommendedName>
</protein>
<gene>
    <name evidence="2" type="ORF">HPE63_02345</name>
</gene>
<evidence type="ECO:0000313" key="3">
    <source>
        <dbReference type="Proteomes" id="UP000598350"/>
    </source>
</evidence>
<sequence>MKILLTFILTVLLNYITTAQTISKSQEMVLMSDTYQKAYKLGSVYYKTGTNTPFTGILYGTYDNGNYQTMQEYVDGIGNGKWVDFNPEGIKECEGTYKENRVEGPVTFYYENGLVKSKGQYLHWKRPIGEWKYYDLKGNLVHTMTYTR</sequence>
<name>A0ABR7VBQ6_9FLAO</name>
<dbReference type="EMBL" id="JABTCG010000001">
    <property type="protein sequence ID" value="MBD0849494.1"/>
    <property type="molecule type" value="Genomic_DNA"/>
</dbReference>
<keyword evidence="1" id="KW-0732">Signal</keyword>
<dbReference type="Proteomes" id="UP000598350">
    <property type="component" value="Unassembled WGS sequence"/>
</dbReference>
<dbReference type="RefSeq" id="WP_188312617.1">
    <property type="nucleotide sequence ID" value="NZ_JABTCG010000001.1"/>
</dbReference>
<evidence type="ECO:0000256" key="1">
    <source>
        <dbReference type="SAM" id="SignalP"/>
    </source>
</evidence>
<dbReference type="Gene3D" id="3.90.930.1">
    <property type="match status" value="1"/>
</dbReference>
<feature type="chain" id="PRO_5045563311" description="MORN repeat variant" evidence="1">
    <location>
        <begin position="20"/>
        <end position="148"/>
    </location>
</feature>